<name>M7B3Q4_CHEMY</name>
<accession>M7B3Q4</accession>
<evidence type="ECO:0000313" key="1">
    <source>
        <dbReference type="EMBL" id="EMP31719.1"/>
    </source>
</evidence>
<keyword evidence="2" id="KW-1185">Reference proteome</keyword>
<dbReference type="AlphaFoldDB" id="M7B3Q4"/>
<dbReference type="Proteomes" id="UP000031443">
    <property type="component" value="Unassembled WGS sequence"/>
</dbReference>
<gene>
    <name evidence="1" type="ORF">UY3_11165</name>
</gene>
<dbReference type="EMBL" id="KB544019">
    <property type="protein sequence ID" value="EMP31719.1"/>
    <property type="molecule type" value="Genomic_DNA"/>
</dbReference>
<organism evidence="1 2">
    <name type="scientific">Chelonia mydas</name>
    <name type="common">Green sea-turtle</name>
    <name type="synonym">Chelonia agassizi</name>
    <dbReference type="NCBI Taxonomy" id="8469"/>
    <lineage>
        <taxon>Eukaryota</taxon>
        <taxon>Metazoa</taxon>
        <taxon>Chordata</taxon>
        <taxon>Craniata</taxon>
        <taxon>Vertebrata</taxon>
        <taxon>Euteleostomi</taxon>
        <taxon>Archelosauria</taxon>
        <taxon>Testudinata</taxon>
        <taxon>Testudines</taxon>
        <taxon>Cryptodira</taxon>
        <taxon>Durocryptodira</taxon>
        <taxon>Americhelydia</taxon>
        <taxon>Chelonioidea</taxon>
        <taxon>Cheloniidae</taxon>
        <taxon>Chelonia</taxon>
    </lineage>
</organism>
<reference evidence="2" key="1">
    <citation type="journal article" date="2013" name="Nat. Genet.">
        <title>The draft genomes of soft-shell turtle and green sea turtle yield insights into the development and evolution of the turtle-specific body plan.</title>
        <authorList>
            <person name="Wang Z."/>
            <person name="Pascual-Anaya J."/>
            <person name="Zadissa A."/>
            <person name="Li W."/>
            <person name="Niimura Y."/>
            <person name="Huang Z."/>
            <person name="Li C."/>
            <person name="White S."/>
            <person name="Xiong Z."/>
            <person name="Fang D."/>
            <person name="Wang B."/>
            <person name="Ming Y."/>
            <person name="Chen Y."/>
            <person name="Zheng Y."/>
            <person name="Kuraku S."/>
            <person name="Pignatelli M."/>
            <person name="Herrero J."/>
            <person name="Beal K."/>
            <person name="Nozawa M."/>
            <person name="Li Q."/>
            <person name="Wang J."/>
            <person name="Zhang H."/>
            <person name="Yu L."/>
            <person name="Shigenobu S."/>
            <person name="Wang J."/>
            <person name="Liu J."/>
            <person name="Flicek P."/>
            <person name="Searle S."/>
            <person name="Wang J."/>
            <person name="Kuratani S."/>
            <person name="Yin Y."/>
            <person name="Aken B."/>
            <person name="Zhang G."/>
            <person name="Irie N."/>
        </authorList>
    </citation>
    <scope>NUCLEOTIDE SEQUENCE [LARGE SCALE GENOMIC DNA]</scope>
</reference>
<proteinExistence type="predicted"/>
<sequence>MQYGTDGAWMEKYEDSEFRREAGSCLLPWMAEPARNRCIYHLIPTAPEKDADQDICGPQSGLPNGADHHHYEMLTECK</sequence>
<protein>
    <submittedName>
        <fullName evidence="1">Uncharacterized protein</fullName>
    </submittedName>
</protein>
<evidence type="ECO:0000313" key="2">
    <source>
        <dbReference type="Proteomes" id="UP000031443"/>
    </source>
</evidence>